<evidence type="ECO:0000313" key="3">
    <source>
        <dbReference type="EMBL" id="KGN42713.1"/>
    </source>
</evidence>
<dbReference type="eggNOG" id="COG1651">
    <property type="taxonomic scope" value="Bacteria"/>
</dbReference>
<organism evidence="3 4">
    <name type="scientific">Knoellia aerolata DSM 18566</name>
    <dbReference type="NCBI Taxonomy" id="1385519"/>
    <lineage>
        <taxon>Bacteria</taxon>
        <taxon>Bacillati</taxon>
        <taxon>Actinomycetota</taxon>
        <taxon>Actinomycetes</taxon>
        <taxon>Micrococcales</taxon>
        <taxon>Intrasporangiaceae</taxon>
        <taxon>Knoellia</taxon>
    </lineage>
</organism>
<dbReference type="EMBL" id="AVPL01000002">
    <property type="protein sequence ID" value="KGN42713.1"/>
    <property type="molecule type" value="Genomic_DNA"/>
</dbReference>
<accession>A0A0A0JZU3</accession>
<proteinExistence type="predicted"/>
<protein>
    <submittedName>
        <fullName evidence="3">DSBA oxidoreductase</fullName>
    </submittedName>
</protein>
<dbReference type="InterPro" id="IPR036249">
    <property type="entry name" value="Thioredoxin-like_sf"/>
</dbReference>
<comment type="caution">
    <text evidence="3">The sequence shown here is derived from an EMBL/GenBank/DDBJ whole genome shotgun (WGS) entry which is preliminary data.</text>
</comment>
<dbReference type="InterPro" id="IPR012336">
    <property type="entry name" value="Thioredoxin-like_fold"/>
</dbReference>
<keyword evidence="1" id="KW-0812">Transmembrane</keyword>
<dbReference type="Pfam" id="PF13462">
    <property type="entry name" value="Thioredoxin_4"/>
    <property type="match status" value="1"/>
</dbReference>
<keyword evidence="1" id="KW-1133">Transmembrane helix</keyword>
<dbReference type="RefSeq" id="WP_052112489.1">
    <property type="nucleotide sequence ID" value="NZ_AVPL01000002.1"/>
</dbReference>
<feature type="domain" description="Thioredoxin-like fold" evidence="2">
    <location>
        <begin position="90"/>
        <end position="237"/>
    </location>
</feature>
<dbReference type="Gene3D" id="3.40.30.10">
    <property type="entry name" value="Glutaredoxin"/>
    <property type="match status" value="1"/>
</dbReference>
<reference evidence="3 4" key="1">
    <citation type="submission" date="2013-08" db="EMBL/GenBank/DDBJ databases">
        <title>The genome sequence of Knoellia aerolata.</title>
        <authorList>
            <person name="Zhu W."/>
            <person name="Wang G."/>
        </authorList>
    </citation>
    <scope>NUCLEOTIDE SEQUENCE [LARGE SCALE GENOMIC DNA]</scope>
    <source>
        <strain evidence="3 4">DSM 18566</strain>
    </source>
</reference>
<evidence type="ECO:0000256" key="1">
    <source>
        <dbReference type="SAM" id="Phobius"/>
    </source>
</evidence>
<name>A0A0A0JZU3_9MICO</name>
<dbReference type="SUPFAM" id="SSF52833">
    <property type="entry name" value="Thioredoxin-like"/>
    <property type="match status" value="1"/>
</dbReference>
<feature type="transmembrane region" description="Helical" evidence="1">
    <location>
        <begin position="30"/>
        <end position="50"/>
    </location>
</feature>
<keyword evidence="4" id="KW-1185">Reference proteome</keyword>
<dbReference type="OrthoDB" id="117402at2"/>
<keyword evidence="1" id="KW-0472">Membrane</keyword>
<gene>
    <name evidence="3" type="ORF">N801_11130</name>
</gene>
<dbReference type="CDD" id="cd02972">
    <property type="entry name" value="DsbA_family"/>
    <property type="match status" value="1"/>
</dbReference>
<sequence>MAKKPTAATSARQAKIDAARRKSGGGANRIVVGAVVAVLAIVAVVAGVVITESNKQKRVGTSTAVPAGAGAMGEGFVANKDVQLVAGAPTLDIYEDFQCPACAEFERAMGPTIKGLADDGKIKLVYHLKTFLDANLRTTHSLVMGNAAMCAADAGKFQTFHDTVYANMPAQEGQGWTSAQTERFAEEAGITGEAKDAWSTCVDERTYATYVESTEESSSKAGVNATPTIRLAGTTLDLNAVRDPAGLVAAVEAATK</sequence>
<dbReference type="AlphaFoldDB" id="A0A0A0JZU3"/>
<dbReference type="Proteomes" id="UP000030013">
    <property type="component" value="Unassembled WGS sequence"/>
</dbReference>
<evidence type="ECO:0000313" key="4">
    <source>
        <dbReference type="Proteomes" id="UP000030013"/>
    </source>
</evidence>
<dbReference type="STRING" id="1385519.N801_11130"/>
<evidence type="ECO:0000259" key="2">
    <source>
        <dbReference type="Pfam" id="PF13462"/>
    </source>
</evidence>